<comment type="similarity">
    <text evidence="5 6">Belongs to the DEAD box helicase family.</text>
</comment>
<dbReference type="GO" id="GO:0005829">
    <property type="term" value="C:cytosol"/>
    <property type="evidence" value="ECO:0007669"/>
    <property type="project" value="TreeGrafter"/>
</dbReference>
<dbReference type="GO" id="GO:0005524">
    <property type="term" value="F:ATP binding"/>
    <property type="evidence" value="ECO:0007669"/>
    <property type="project" value="UniProtKB-KW"/>
</dbReference>
<keyword evidence="11" id="KW-1185">Reference proteome</keyword>
<dbReference type="SMART" id="SM00487">
    <property type="entry name" value="DEXDc"/>
    <property type="match status" value="1"/>
</dbReference>
<sequence length="433" mass="46441">MSFSDLNLDSRLLTALPAQCQTPTAVQQQTLPSIMLGQDVLAFAPTGSGKTLAFGLGLLQQLSQQPNAQPAMTTPPSFANEYDDAEELPAFRPSSSRAHMRAVVIVPTRELASQISEVLTPLAKSVSLNVATLCGGVDVAQQAATFDQQPAQIVIATPGRLLDLLRQKLISLKGVQHLVLDEADRLLEMGFWPDVQKLMSAMPALQQQLLFSATLPNELEAQIQELAPHAHRFAVGSQNSVVEGVAQTCYLVNKGSKAQALIALLKAQLSAQQVLVFINARDNADSLSKRLNKAGIQALALHGEKDQTERDNALLAFRNGDIKVLVATDLLARGIDVTALPIVVNLDLPESAPVYVHRVGRTARAGLSGVAISLVSHGEANALAAIRELTGEALPLLALEGFPVTDQPASEARSKRAPRDKKANRRNMNKRTK</sequence>
<evidence type="ECO:0000256" key="1">
    <source>
        <dbReference type="ARBA" id="ARBA00022741"/>
    </source>
</evidence>
<evidence type="ECO:0000256" key="4">
    <source>
        <dbReference type="ARBA" id="ARBA00022840"/>
    </source>
</evidence>
<dbReference type="GO" id="GO:0003676">
    <property type="term" value="F:nucleic acid binding"/>
    <property type="evidence" value="ECO:0007669"/>
    <property type="project" value="InterPro"/>
</dbReference>
<dbReference type="CDD" id="cd18787">
    <property type="entry name" value="SF2_C_DEAD"/>
    <property type="match status" value="1"/>
</dbReference>
<feature type="domain" description="Helicase ATP-binding" evidence="8">
    <location>
        <begin position="31"/>
        <end position="233"/>
    </location>
</feature>
<dbReference type="Gene3D" id="3.40.50.300">
    <property type="entry name" value="P-loop containing nucleotide triphosphate hydrolases"/>
    <property type="match status" value="2"/>
</dbReference>
<dbReference type="PANTHER" id="PTHR47959">
    <property type="entry name" value="ATP-DEPENDENT RNA HELICASE RHLE-RELATED"/>
    <property type="match status" value="1"/>
</dbReference>
<protein>
    <submittedName>
        <fullName evidence="10">DEAD/DEAH box helicase</fullName>
    </submittedName>
</protein>
<dbReference type="SMART" id="SM00490">
    <property type="entry name" value="HELICc"/>
    <property type="match status" value="1"/>
</dbReference>
<dbReference type="AlphaFoldDB" id="A0A1Y0D966"/>
<evidence type="ECO:0000313" key="10">
    <source>
        <dbReference type="EMBL" id="ART84092.1"/>
    </source>
</evidence>
<name>A0A1Y0D966_9GAMM</name>
<dbReference type="InterPro" id="IPR014001">
    <property type="entry name" value="Helicase_ATP-bd"/>
</dbReference>
<dbReference type="EMBL" id="CP021377">
    <property type="protein sequence ID" value="ART84092.1"/>
    <property type="molecule type" value="Genomic_DNA"/>
</dbReference>
<feature type="region of interest" description="Disordered" evidence="7">
    <location>
        <begin position="406"/>
        <end position="433"/>
    </location>
</feature>
<dbReference type="Pfam" id="PF00270">
    <property type="entry name" value="DEAD"/>
    <property type="match status" value="1"/>
</dbReference>
<dbReference type="InterPro" id="IPR044742">
    <property type="entry name" value="DEAD/DEAH_RhlB"/>
</dbReference>
<organism evidence="10 11">
    <name type="scientific">Oceanisphaera profunda</name>
    <dbReference type="NCBI Taxonomy" id="1416627"/>
    <lineage>
        <taxon>Bacteria</taxon>
        <taxon>Pseudomonadati</taxon>
        <taxon>Pseudomonadota</taxon>
        <taxon>Gammaproteobacteria</taxon>
        <taxon>Aeromonadales</taxon>
        <taxon>Aeromonadaceae</taxon>
        <taxon>Oceanisphaera</taxon>
    </lineage>
</organism>
<proteinExistence type="inferred from homology"/>
<dbReference type="PROSITE" id="PS00039">
    <property type="entry name" value="DEAD_ATP_HELICASE"/>
    <property type="match status" value="1"/>
</dbReference>
<evidence type="ECO:0000259" key="8">
    <source>
        <dbReference type="PROSITE" id="PS51192"/>
    </source>
</evidence>
<dbReference type="CDD" id="cd00268">
    <property type="entry name" value="DEADc"/>
    <property type="match status" value="1"/>
</dbReference>
<dbReference type="GO" id="GO:0003724">
    <property type="term" value="F:RNA helicase activity"/>
    <property type="evidence" value="ECO:0007669"/>
    <property type="project" value="TreeGrafter"/>
</dbReference>
<gene>
    <name evidence="10" type="ORF">CBP31_15365</name>
</gene>
<feature type="compositionally biased region" description="Basic residues" evidence="7">
    <location>
        <begin position="415"/>
        <end position="433"/>
    </location>
</feature>
<dbReference type="GO" id="GO:0016787">
    <property type="term" value="F:hydrolase activity"/>
    <property type="evidence" value="ECO:0007669"/>
    <property type="project" value="UniProtKB-KW"/>
</dbReference>
<evidence type="ECO:0000259" key="9">
    <source>
        <dbReference type="PROSITE" id="PS51194"/>
    </source>
</evidence>
<evidence type="ECO:0000313" key="11">
    <source>
        <dbReference type="Proteomes" id="UP000243937"/>
    </source>
</evidence>
<dbReference type="SUPFAM" id="SSF52540">
    <property type="entry name" value="P-loop containing nucleoside triphosphate hydrolases"/>
    <property type="match status" value="1"/>
</dbReference>
<dbReference type="KEGG" id="opf:CBP31_15365"/>
<keyword evidence="3 6" id="KW-0347">Helicase</keyword>
<dbReference type="RefSeq" id="WP_407668800.1">
    <property type="nucleotide sequence ID" value="NZ_CP021377.1"/>
</dbReference>
<evidence type="ECO:0000256" key="5">
    <source>
        <dbReference type="ARBA" id="ARBA00038437"/>
    </source>
</evidence>
<dbReference type="Pfam" id="PF00271">
    <property type="entry name" value="Helicase_C"/>
    <property type="match status" value="1"/>
</dbReference>
<dbReference type="PANTHER" id="PTHR47959:SF2">
    <property type="entry name" value="ATP-DEPENDENT RNA HELICASE DEAD BOX FAMILY"/>
    <property type="match status" value="1"/>
</dbReference>
<dbReference type="Proteomes" id="UP000243937">
    <property type="component" value="Chromosome"/>
</dbReference>
<dbReference type="InterPro" id="IPR011545">
    <property type="entry name" value="DEAD/DEAH_box_helicase_dom"/>
</dbReference>
<evidence type="ECO:0000256" key="3">
    <source>
        <dbReference type="ARBA" id="ARBA00022806"/>
    </source>
</evidence>
<dbReference type="PROSITE" id="PS51194">
    <property type="entry name" value="HELICASE_CTER"/>
    <property type="match status" value="1"/>
</dbReference>
<dbReference type="InterPro" id="IPR027417">
    <property type="entry name" value="P-loop_NTPase"/>
</dbReference>
<evidence type="ECO:0000256" key="7">
    <source>
        <dbReference type="SAM" id="MobiDB-lite"/>
    </source>
</evidence>
<keyword evidence="2 6" id="KW-0378">Hydrolase</keyword>
<evidence type="ECO:0000256" key="6">
    <source>
        <dbReference type="RuleBase" id="RU000492"/>
    </source>
</evidence>
<dbReference type="InterPro" id="IPR001650">
    <property type="entry name" value="Helicase_C-like"/>
</dbReference>
<dbReference type="InterPro" id="IPR000629">
    <property type="entry name" value="RNA-helicase_DEAD-box_CS"/>
</dbReference>
<keyword evidence="1 6" id="KW-0547">Nucleotide-binding</keyword>
<dbReference type="PROSITE" id="PS51192">
    <property type="entry name" value="HELICASE_ATP_BIND_1"/>
    <property type="match status" value="1"/>
</dbReference>
<evidence type="ECO:0000256" key="2">
    <source>
        <dbReference type="ARBA" id="ARBA00022801"/>
    </source>
</evidence>
<reference evidence="10 11" key="1">
    <citation type="journal article" date="2014" name="Int. J. Syst. Evol. Microbiol.">
        <title>Oceanisphaera profunda sp. nov., a marine bacterium isolated from deep-sea sediment, and emended description of the genus Oceanisphaera.</title>
        <authorList>
            <person name="Xu Z."/>
            <person name="Zhang X.Y."/>
            <person name="Su H.N."/>
            <person name="Yu Z.C."/>
            <person name="Liu C."/>
            <person name="Li H."/>
            <person name="Chen X.L."/>
            <person name="Song X.Y."/>
            <person name="Xie B.B."/>
            <person name="Qin Q.L."/>
            <person name="Zhou B.C."/>
            <person name="Shi M."/>
            <person name="Huang Y."/>
            <person name="Zhang Y.Z."/>
        </authorList>
    </citation>
    <scope>NUCLEOTIDE SEQUENCE [LARGE SCALE GENOMIC DNA]</scope>
    <source>
        <strain evidence="10 11">SM1222</strain>
    </source>
</reference>
<accession>A0A1Y0D966</accession>
<keyword evidence="4 6" id="KW-0067">ATP-binding</keyword>
<dbReference type="InterPro" id="IPR050079">
    <property type="entry name" value="DEAD_box_RNA_helicase"/>
</dbReference>
<feature type="domain" description="Helicase C-terminal" evidence="9">
    <location>
        <begin position="257"/>
        <end position="410"/>
    </location>
</feature>